<feature type="non-terminal residue" evidence="1">
    <location>
        <position position="1"/>
    </location>
</feature>
<reference evidence="1" key="1">
    <citation type="journal article" date="2015" name="Nature">
        <title>Complex archaea that bridge the gap between prokaryotes and eukaryotes.</title>
        <authorList>
            <person name="Spang A."/>
            <person name="Saw J.H."/>
            <person name="Jorgensen S.L."/>
            <person name="Zaremba-Niedzwiedzka K."/>
            <person name="Martijn J."/>
            <person name="Lind A.E."/>
            <person name="van Eijk R."/>
            <person name="Schleper C."/>
            <person name="Guy L."/>
            <person name="Ettema T.J."/>
        </authorList>
    </citation>
    <scope>NUCLEOTIDE SEQUENCE</scope>
</reference>
<accession>A0A0F9C1Q8</accession>
<sequence>KILIIDTTITDKFFELNPPNELCKHENRITCTVYGCGCWSCMDCDEHSEDTKIYFKED</sequence>
<gene>
    <name evidence="1" type="ORF">LCGC14_2662610</name>
</gene>
<proteinExistence type="predicted"/>
<comment type="caution">
    <text evidence="1">The sequence shown here is derived from an EMBL/GenBank/DDBJ whole genome shotgun (WGS) entry which is preliminary data.</text>
</comment>
<evidence type="ECO:0000313" key="1">
    <source>
        <dbReference type="EMBL" id="KKK96454.1"/>
    </source>
</evidence>
<name>A0A0F9C1Q8_9ZZZZ</name>
<protein>
    <submittedName>
        <fullName evidence="1">Uncharacterized protein</fullName>
    </submittedName>
</protein>
<dbReference type="EMBL" id="LAZR01046478">
    <property type="protein sequence ID" value="KKK96454.1"/>
    <property type="molecule type" value="Genomic_DNA"/>
</dbReference>
<organism evidence="1">
    <name type="scientific">marine sediment metagenome</name>
    <dbReference type="NCBI Taxonomy" id="412755"/>
    <lineage>
        <taxon>unclassified sequences</taxon>
        <taxon>metagenomes</taxon>
        <taxon>ecological metagenomes</taxon>
    </lineage>
</organism>
<dbReference type="AlphaFoldDB" id="A0A0F9C1Q8"/>